<feature type="signal peptide" evidence="7">
    <location>
        <begin position="1"/>
        <end position="18"/>
    </location>
</feature>
<dbReference type="GO" id="GO:0031418">
    <property type="term" value="F:L-ascorbic acid binding"/>
    <property type="evidence" value="ECO:0007669"/>
    <property type="project" value="InterPro"/>
</dbReference>
<protein>
    <recommendedName>
        <fullName evidence="8">Prolyl 4-hydroxylase alpha subunit domain-containing protein</fullName>
    </recommendedName>
</protein>
<dbReference type="GO" id="GO:0005506">
    <property type="term" value="F:iron ion binding"/>
    <property type="evidence" value="ECO:0007669"/>
    <property type="project" value="InterPro"/>
</dbReference>
<keyword evidence="3 6" id="KW-0802">TPR repeat</keyword>
<accession>A0AB34J1Y3</accession>
<dbReference type="InterPro" id="IPR019734">
    <property type="entry name" value="TPR_rpt"/>
</dbReference>
<dbReference type="Gene3D" id="1.25.40.10">
    <property type="entry name" value="Tetratricopeptide repeat domain"/>
    <property type="match status" value="2"/>
</dbReference>
<dbReference type="PANTHER" id="PTHR44858">
    <property type="entry name" value="TETRATRICOPEPTIDE REPEAT PROTEIN 6"/>
    <property type="match status" value="1"/>
</dbReference>
<dbReference type="Pfam" id="PF13432">
    <property type="entry name" value="TPR_16"/>
    <property type="match status" value="2"/>
</dbReference>
<evidence type="ECO:0000313" key="10">
    <source>
        <dbReference type="Proteomes" id="UP001515480"/>
    </source>
</evidence>
<feature type="chain" id="PRO_5044321501" description="Prolyl 4-hydroxylase alpha subunit domain-containing protein" evidence="7">
    <location>
        <begin position="19"/>
        <end position="607"/>
    </location>
</feature>
<dbReference type="Proteomes" id="UP001515480">
    <property type="component" value="Unassembled WGS sequence"/>
</dbReference>
<keyword evidence="5" id="KW-0560">Oxidoreductase</keyword>
<dbReference type="GO" id="GO:0016705">
    <property type="term" value="F:oxidoreductase activity, acting on paired donors, with incorporation or reduction of molecular oxygen"/>
    <property type="evidence" value="ECO:0007669"/>
    <property type="project" value="InterPro"/>
</dbReference>
<evidence type="ECO:0000256" key="1">
    <source>
        <dbReference type="ARBA" id="ARBA00001961"/>
    </source>
</evidence>
<dbReference type="SMART" id="SM00702">
    <property type="entry name" value="P4Hc"/>
    <property type="match status" value="1"/>
</dbReference>
<dbReference type="Gene3D" id="2.60.120.620">
    <property type="entry name" value="q2cbj1_9rhob like domain"/>
    <property type="match status" value="1"/>
</dbReference>
<comment type="caution">
    <text evidence="9">The sequence shown here is derived from an EMBL/GenBank/DDBJ whole genome shotgun (WGS) entry which is preliminary data.</text>
</comment>
<keyword evidence="4" id="KW-0223">Dioxygenase</keyword>
<dbReference type="InterPro" id="IPR050498">
    <property type="entry name" value="Ycf3"/>
</dbReference>
<dbReference type="InterPro" id="IPR006620">
    <property type="entry name" value="Pro_4_hyd_alph"/>
</dbReference>
<feature type="repeat" description="TPR" evidence="6">
    <location>
        <begin position="415"/>
        <end position="448"/>
    </location>
</feature>
<keyword evidence="2" id="KW-0677">Repeat</keyword>
<keyword evidence="10" id="KW-1185">Reference proteome</keyword>
<dbReference type="EMBL" id="JBGBPQ010000015">
    <property type="protein sequence ID" value="KAL1510698.1"/>
    <property type="molecule type" value="Genomic_DNA"/>
</dbReference>
<proteinExistence type="predicted"/>
<organism evidence="9 10">
    <name type="scientific">Prymnesium parvum</name>
    <name type="common">Toxic golden alga</name>
    <dbReference type="NCBI Taxonomy" id="97485"/>
    <lineage>
        <taxon>Eukaryota</taxon>
        <taxon>Haptista</taxon>
        <taxon>Haptophyta</taxon>
        <taxon>Prymnesiophyceae</taxon>
        <taxon>Prymnesiales</taxon>
        <taxon>Prymnesiaceae</taxon>
        <taxon>Prymnesium</taxon>
    </lineage>
</organism>
<dbReference type="InterPro" id="IPR011990">
    <property type="entry name" value="TPR-like_helical_dom_sf"/>
</dbReference>
<comment type="cofactor">
    <cofactor evidence="1">
        <name>L-ascorbate</name>
        <dbReference type="ChEBI" id="CHEBI:38290"/>
    </cofactor>
</comment>
<evidence type="ECO:0000259" key="8">
    <source>
        <dbReference type="SMART" id="SM00702"/>
    </source>
</evidence>
<feature type="repeat" description="TPR" evidence="6">
    <location>
        <begin position="347"/>
        <end position="380"/>
    </location>
</feature>
<evidence type="ECO:0000256" key="6">
    <source>
        <dbReference type="PROSITE-ProRule" id="PRU00339"/>
    </source>
</evidence>
<feature type="domain" description="Prolyl 4-hydroxylase alpha subunit" evidence="8">
    <location>
        <begin position="102"/>
        <end position="266"/>
    </location>
</feature>
<reference evidence="9 10" key="1">
    <citation type="journal article" date="2024" name="Science">
        <title>Giant polyketide synthase enzymes in the biosynthesis of giant marine polyether toxins.</title>
        <authorList>
            <person name="Fallon T.R."/>
            <person name="Shende V.V."/>
            <person name="Wierzbicki I.H."/>
            <person name="Pendleton A.L."/>
            <person name="Watervoot N.F."/>
            <person name="Auber R.P."/>
            <person name="Gonzalez D.J."/>
            <person name="Wisecaver J.H."/>
            <person name="Moore B.S."/>
        </authorList>
    </citation>
    <scope>NUCLEOTIDE SEQUENCE [LARGE SCALE GENOMIC DNA]</scope>
    <source>
        <strain evidence="9 10">12B1</strain>
    </source>
</reference>
<evidence type="ECO:0000256" key="5">
    <source>
        <dbReference type="ARBA" id="ARBA00023002"/>
    </source>
</evidence>
<dbReference type="SMART" id="SM00028">
    <property type="entry name" value="TPR"/>
    <property type="match status" value="6"/>
</dbReference>
<dbReference type="GO" id="GO:0051213">
    <property type="term" value="F:dioxygenase activity"/>
    <property type="evidence" value="ECO:0007669"/>
    <property type="project" value="UniProtKB-KW"/>
</dbReference>
<evidence type="ECO:0000256" key="2">
    <source>
        <dbReference type="ARBA" id="ARBA00022737"/>
    </source>
</evidence>
<keyword evidence="7" id="KW-0732">Signal</keyword>
<evidence type="ECO:0000313" key="9">
    <source>
        <dbReference type="EMBL" id="KAL1510698.1"/>
    </source>
</evidence>
<dbReference type="SUPFAM" id="SSF48452">
    <property type="entry name" value="TPR-like"/>
    <property type="match status" value="1"/>
</dbReference>
<dbReference type="PROSITE" id="PS50005">
    <property type="entry name" value="TPR"/>
    <property type="match status" value="2"/>
</dbReference>
<dbReference type="AlphaFoldDB" id="A0AB34J1Y3"/>
<name>A0AB34J1Y3_PRYPA</name>
<gene>
    <name evidence="9" type="ORF">AB1Y20_006993</name>
</gene>
<evidence type="ECO:0000256" key="4">
    <source>
        <dbReference type="ARBA" id="ARBA00022964"/>
    </source>
</evidence>
<evidence type="ECO:0000256" key="3">
    <source>
        <dbReference type="ARBA" id="ARBA00022803"/>
    </source>
</evidence>
<sequence>MQSSSATLLLLGAIAVRAADPAVLRTLAVDANGQIPPVEADAELLVELQRDVDDHDVESASSCLRFFCGPARPFEPPPLASYSMGPVPSNDLPAAFEGERQIHVTQAPIFSAEECDWVIATAEEEGEGLPSSKSGKYQIGKAWIQDMPSVLAWFNRALEAKLFPMLARLFPKVVSDSSLLRAHSVAILKYNESHPQTDVHVDDALLAFTVALSPSHAFQGGGTYFEHIDQVIDMEQGQATFRPGSVRHAGSTVTGGLRYVIGGFIAVADQVEHVRRLNERGNRLLLDPAVDEHGLRRAARLFNWSLALNPSCSLCHQNAADALLRLGEPERAEHALRAQLQLLPRDSDAHFALGVALRAQSRHDEAAAAYEAALAIQPRDFEAWVNLAAVRGALSQVEAETNAYQRAVALRPAETVAWLNLGISYTAADKLAEAEEAFRHAQAISPDDPRPSLSLGRHLLKLARPAEAISSFYTAAMLNSEYFDEVKVGVATAKAQQGRLAEATESFESASRMSPKNTKLAESLEQMRAGAARLAEAAAGFKNAVDEVCGTPCQDIADASGTAVCGVAWRDGCGEAPPPEGFSDASLVAELCKRSCAVHILNEERAT</sequence>
<evidence type="ECO:0000256" key="7">
    <source>
        <dbReference type="SAM" id="SignalP"/>
    </source>
</evidence>
<dbReference type="PANTHER" id="PTHR44858:SF1">
    <property type="entry name" value="UDP-N-ACETYLGLUCOSAMINE--PEPTIDE N-ACETYLGLUCOSAMINYLTRANSFERASE SPINDLY-RELATED"/>
    <property type="match status" value="1"/>
</dbReference>